<accession>A0ABQ4A2P3</accession>
<name>A0ABQ4A2P3_9ACTN</name>
<evidence type="ECO:0008006" key="4">
    <source>
        <dbReference type="Google" id="ProtNLM"/>
    </source>
</evidence>
<keyword evidence="1" id="KW-0472">Membrane</keyword>
<feature type="transmembrane region" description="Helical" evidence="1">
    <location>
        <begin position="76"/>
        <end position="96"/>
    </location>
</feature>
<comment type="caution">
    <text evidence="2">The sequence shown here is derived from an EMBL/GenBank/DDBJ whole genome shotgun (WGS) entry which is preliminary data.</text>
</comment>
<dbReference type="EMBL" id="BOMN01000112">
    <property type="protein sequence ID" value="GIE24622.1"/>
    <property type="molecule type" value="Genomic_DNA"/>
</dbReference>
<sequence>MDLPHHDPERFVKTARRILIASGTLIIVYAASGALTDHNVKGGALIFLIAVLIAHDGVLLPLMIGVGAVATRSRPYLAAPLIATATVTLVALPLVVTGGIRYALGLLTCYAAIAIAATIYARFRLRGGPPSRSPR</sequence>
<organism evidence="2 3">
    <name type="scientific">Winogradskya humida</name>
    <dbReference type="NCBI Taxonomy" id="113566"/>
    <lineage>
        <taxon>Bacteria</taxon>
        <taxon>Bacillati</taxon>
        <taxon>Actinomycetota</taxon>
        <taxon>Actinomycetes</taxon>
        <taxon>Micromonosporales</taxon>
        <taxon>Micromonosporaceae</taxon>
        <taxon>Winogradskya</taxon>
    </lineage>
</organism>
<evidence type="ECO:0000313" key="3">
    <source>
        <dbReference type="Proteomes" id="UP000603200"/>
    </source>
</evidence>
<reference evidence="2 3" key="1">
    <citation type="submission" date="2021-01" db="EMBL/GenBank/DDBJ databases">
        <title>Whole genome shotgun sequence of Actinoplanes humidus NBRC 14915.</title>
        <authorList>
            <person name="Komaki H."/>
            <person name="Tamura T."/>
        </authorList>
    </citation>
    <scope>NUCLEOTIDE SEQUENCE [LARGE SCALE GENOMIC DNA]</scope>
    <source>
        <strain evidence="2 3">NBRC 14915</strain>
    </source>
</reference>
<keyword evidence="3" id="KW-1185">Reference proteome</keyword>
<protein>
    <recommendedName>
        <fullName evidence="4">MerC mercury resistance protein</fullName>
    </recommendedName>
</protein>
<dbReference type="Proteomes" id="UP000603200">
    <property type="component" value="Unassembled WGS sequence"/>
</dbReference>
<proteinExistence type="predicted"/>
<gene>
    <name evidence="2" type="ORF">Ahu01nite_077240</name>
</gene>
<keyword evidence="1" id="KW-0812">Transmembrane</keyword>
<keyword evidence="1" id="KW-1133">Transmembrane helix</keyword>
<evidence type="ECO:0000313" key="2">
    <source>
        <dbReference type="EMBL" id="GIE24622.1"/>
    </source>
</evidence>
<feature type="transmembrane region" description="Helical" evidence="1">
    <location>
        <begin position="102"/>
        <end position="123"/>
    </location>
</feature>
<evidence type="ECO:0000256" key="1">
    <source>
        <dbReference type="SAM" id="Phobius"/>
    </source>
</evidence>
<feature type="transmembrane region" description="Helical" evidence="1">
    <location>
        <begin position="18"/>
        <end position="36"/>
    </location>
</feature>
<feature type="transmembrane region" description="Helical" evidence="1">
    <location>
        <begin position="42"/>
        <end position="64"/>
    </location>
</feature>